<sequence length="264" mass="30748">MLIFNNPNYHHHLCQKTIPLFVVVIFFSLLSHKSSLCEGDKQITVKTTNGIVDTDLTLHCKSKDDDLGVQLLHYNDSFQFSFTPNIWETTLFYCSFQWKDEFHWFDIFKMKKRKILHLNEWLVNSNGPCQFDPATNRSNFLSASLGNSLCFVWKSVFESQELLKSTVRWAISSGVKEHHGFYSVHSTYKLIQAQKGNWIAADFSRFWRKLWNLKVPPKALNLRLLVVVGVRPIVVVDFRSWFDQILQGCSKDKCGEDVMLCWGL</sequence>
<dbReference type="PANTHER" id="PTHR31232">
    <property type="match status" value="1"/>
</dbReference>
<dbReference type="Proteomes" id="UP000596661">
    <property type="component" value="Chromosome 7"/>
</dbReference>
<accession>A0A803Q3G1</accession>
<dbReference type="AlphaFoldDB" id="A0A803Q3G1"/>
<name>A0A803Q3G1_CANSA</name>
<evidence type="ECO:0000256" key="4">
    <source>
        <dbReference type="ARBA" id="ARBA00022525"/>
    </source>
</evidence>
<keyword evidence="8" id="KW-1185">Reference proteome</keyword>
<evidence type="ECO:0000256" key="6">
    <source>
        <dbReference type="RuleBase" id="RU367044"/>
    </source>
</evidence>
<evidence type="ECO:0000313" key="7">
    <source>
        <dbReference type="EnsemblPlants" id="cds.evm.model.07.165"/>
    </source>
</evidence>
<organism evidence="7 8">
    <name type="scientific">Cannabis sativa</name>
    <name type="common">Hemp</name>
    <name type="synonym">Marijuana</name>
    <dbReference type="NCBI Taxonomy" id="3483"/>
    <lineage>
        <taxon>Eukaryota</taxon>
        <taxon>Viridiplantae</taxon>
        <taxon>Streptophyta</taxon>
        <taxon>Embryophyta</taxon>
        <taxon>Tracheophyta</taxon>
        <taxon>Spermatophyta</taxon>
        <taxon>Magnoliopsida</taxon>
        <taxon>eudicotyledons</taxon>
        <taxon>Gunneridae</taxon>
        <taxon>Pentapetalae</taxon>
        <taxon>rosids</taxon>
        <taxon>fabids</taxon>
        <taxon>Rosales</taxon>
        <taxon>Cannabaceae</taxon>
        <taxon>Cannabis</taxon>
    </lineage>
</organism>
<evidence type="ECO:0000256" key="2">
    <source>
        <dbReference type="ARBA" id="ARBA00005581"/>
    </source>
</evidence>
<dbReference type="EnsemblPlants" id="evm.model.07.165">
    <property type="protein sequence ID" value="cds.evm.model.07.165"/>
    <property type="gene ID" value="evm.TU.07.165"/>
</dbReference>
<reference evidence="7" key="2">
    <citation type="submission" date="2021-03" db="UniProtKB">
        <authorList>
            <consortium name="EnsemblPlants"/>
        </authorList>
    </citation>
    <scope>IDENTIFICATION</scope>
</reference>
<comment type="similarity">
    <text evidence="2 6">Belongs to the plant self-incompatibility (S1) protein family.</text>
</comment>
<comment type="subcellular location">
    <subcellularLocation>
        <location evidence="1 6">Secreted</location>
    </subcellularLocation>
</comment>
<evidence type="ECO:0000256" key="5">
    <source>
        <dbReference type="ARBA" id="ARBA00022729"/>
    </source>
</evidence>
<dbReference type="Gramene" id="evm.model.07.165">
    <property type="protein sequence ID" value="cds.evm.model.07.165"/>
    <property type="gene ID" value="evm.TU.07.165"/>
</dbReference>
<keyword evidence="3 6" id="KW-0713">Self-incompatibility</keyword>
<protein>
    <recommendedName>
        <fullName evidence="6">S-protein homolog</fullName>
    </recommendedName>
</protein>
<dbReference type="InterPro" id="IPR010264">
    <property type="entry name" value="Self-incomp_S1"/>
</dbReference>
<evidence type="ECO:0000256" key="1">
    <source>
        <dbReference type="ARBA" id="ARBA00004613"/>
    </source>
</evidence>
<evidence type="ECO:0000313" key="8">
    <source>
        <dbReference type="Proteomes" id="UP000596661"/>
    </source>
</evidence>
<keyword evidence="4 6" id="KW-0964">Secreted</keyword>
<dbReference type="GO" id="GO:0005576">
    <property type="term" value="C:extracellular region"/>
    <property type="evidence" value="ECO:0007669"/>
    <property type="project" value="UniProtKB-SubCell"/>
</dbReference>
<proteinExistence type="inferred from homology"/>
<dbReference type="GO" id="GO:0060320">
    <property type="term" value="P:rejection of self pollen"/>
    <property type="evidence" value="ECO:0007669"/>
    <property type="project" value="UniProtKB-KW"/>
</dbReference>
<evidence type="ECO:0000256" key="3">
    <source>
        <dbReference type="ARBA" id="ARBA00022471"/>
    </source>
</evidence>
<keyword evidence="5" id="KW-0732">Signal</keyword>
<dbReference type="Pfam" id="PF05938">
    <property type="entry name" value="Self-incomp_S1"/>
    <property type="match status" value="1"/>
</dbReference>
<dbReference type="EMBL" id="UZAU01000629">
    <property type="status" value="NOT_ANNOTATED_CDS"/>
    <property type="molecule type" value="Genomic_DNA"/>
</dbReference>
<dbReference type="PANTHER" id="PTHR31232:SF149">
    <property type="entry name" value="S-PROTEIN HOMOLOG"/>
    <property type="match status" value="1"/>
</dbReference>
<reference evidence="7" key="1">
    <citation type="submission" date="2018-11" db="EMBL/GenBank/DDBJ databases">
        <authorList>
            <person name="Grassa J C."/>
        </authorList>
    </citation>
    <scope>NUCLEOTIDE SEQUENCE [LARGE SCALE GENOMIC DNA]</scope>
</reference>